<organism evidence="2 3">
    <name type="scientific">Rhodococcus opacus</name>
    <name type="common">Nocardia opaca</name>
    <dbReference type="NCBI Taxonomy" id="37919"/>
    <lineage>
        <taxon>Bacteria</taxon>
        <taxon>Bacillati</taxon>
        <taxon>Actinomycetota</taxon>
        <taxon>Actinomycetes</taxon>
        <taxon>Mycobacteriales</taxon>
        <taxon>Nocardiaceae</taxon>
        <taxon>Rhodococcus</taxon>
    </lineage>
</organism>
<dbReference type="AlphaFoldDB" id="A0A2S8I9T4"/>
<dbReference type="InterPro" id="IPR011008">
    <property type="entry name" value="Dimeric_a/b-barrel"/>
</dbReference>
<keyword evidence="2" id="KW-0503">Monooxygenase</keyword>
<accession>A0A2S8I9T4</accession>
<dbReference type="RefSeq" id="WP_105423963.1">
    <property type="nucleotide sequence ID" value="NZ_PUIO01000116.1"/>
</dbReference>
<keyword evidence="2" id="KW-0560">Oxidoreductase</keyword>
<reference evidence="3" key="1">
    <citation type="submission" date="2018-02" db="EMBL/GenBank/DDBJ databases">
        <title>Draft genome sequencing of Rhodococcus opacus KU647198.</title>
        <authorList>
            <person name="Zheng B.-X."/>
        </authorList>
    </citation>
    <scope>NUCLEOTIDE SEQUENCE [LARGE SCALE GENOMIC DNA]</scope>
    <source>
        <strain evidence="3">04-OD7</strain>
    </source>
</reference>
<name>A0A2S8I9T4_RHOOP</name>
<proteinExistence type="predicted"/>
<evidence type="ECO:0000259" key="1">
    <source>
        <dbReference type="PROSITE" id="PS51725"/>
    </source>
</evidence>
<dbReference type="SUPFAM" id="SSF54909">
    <property type="entry name" value="Dimeric alpha+beta barrel"/>
    <property type="match status" value="1"/>
</dbReference>
<dbReference type="Gene3D" id="3.30.70.100">
    <property type="match status" value="1"/>
</dbReference>
<evidence type="ECO:0000313" key="2">
    <source>
        <dbReference type="EMBL" id="PQP11459.1"/>
    </source>
</evidence>
<feature type="domain" description="ABM" evidence="1">
    <location>
        <begin position="2"/>
        <end position="93"/>
    </location>
</feature>
<dbReference type="EMBL" id="PUIO01000116">
    <property type="protein sequence ID" value="PQP11459.1"/>
    <property type="molecule type" value="Genomic_DNA"/>
</dbReference>
<dbReference type="PROSITE" id="PS51725">
    <property type="entry name" value="ABM"/>
    <property type="match status" value="1"/>
</dbReference>
<dbReference type="InterPro" id="IPR050744">
    <property type="entry name" value="AI-2_Isomerase_LsrG"/>
</dbReference>
<dbReference type="PANTHER" id="PTHR33336:SF3">
    <property type="entry name" value="ABM DOMAIN-CONTAINING PROTEIN"/>
    <property type="match status" value="1"/>
</dbReference>
<dbReference type="InterPro" id="IPR007138">
    <property type="entry name" value="ABM_dom"/>
</dbReference>
<dbReference type="PANTHER" id="PTHR33336">
    <property type="entry name" value="QUINOL MONOOXYGENASE YGIN-RELATED"/>
    <property type="match status" value="1"/>
</dbReference>
<dbReference type="GO" id="GO:0004497">
    <property type="term" value="F:monooxygenase activity"/>
    <property type="evidence" value="ECO:0007669"/>
    <property type="project" value="UniProtKB-KW"/>
</dbReference>
<sequence length="108" mass="11926">MIVITAKFLVKPEDADFWPAIAADFTAATQAEPGCLWYQWSRSLDNPNEYVLIEAFRDDDAGAAHVQSAHFKAAQEKLPPHLVATPLIINTTVSGETWSELGEFAVHD</sequence>
<dbReference type="Proteomes" id="UP000239290">
    <property type="component" value="Unassembled WGS sequence"/>
</dbReference>
<comment type="caution">
    <text evidence="2">The sequence shown here is derived from an EMBL/GenBank/DDBJ whole genome shotgun (WGS) entry which is preliminary data.</text>
</comment>
<gene>
    <name evidence="2" type="ORF">C5613_43350</name>
</gene>
<evidence type="ECO:0000313" key="3">
    <source>
        <dbReference type="Proteomes" id="UP000239290"/>
    </source>
</evidence>
<dbReference type="Pfam" id="PF03992">
    <property type="entry name" value="ABM"/>
    <property type="match status" value="1"/>
</dbReference>
<protein>
    <submittedName>
        <fullName evidence="2">Antibiotic biosynthesis monooxygenase</fullName>
    </submittedName>
</protein>